<keyword evidence="2" id="KW-1185">Reference proteome</keyword>
<comment type="caution">
    <text evidence="1">The sequence shown here is derived from an EMBL/GenBank/DDBJ whole genome shotgun (WGS) entry which is preliminary data.</text>
</comment>
<evidence type="ECO:0000313" key="2">
    <source>
        <dbReference type="Proteomes" id="UP001631949"/>
    </source>
</evidence>
<dbReference type="Pfam" id="PF12784">
    <property type="entry name" value="PDDEXK_2"/>
    <property type="match status" value="1"/>
</dbReference>
<dbReference type="EMBL" id="JBJUVG010000010">
    <property type="protein sequence ID" value="MFM9414176.1"/>
    <property type="molecule type" value="Genomic_DNA"/>
</dbReference>
<dbReference type="PANTHER" id="PTHR41317:SF1">
    <property type="entry name" value="PD-(D_E)XK NUCLEASE FAMILY TRANSPOSASE"/>
    <property type="match status" value="1"/>
</dbReference>
<name>A0ABW9H2C6_9FIRM</name>
<evidence type="ECO:0000313" key="1">
    <source>
        <dbReference type="EMBL" id="MFM9414176.1"/>
    </source>
</evidence>
<dbReference type="RefSeq" id="WP_408977791.1">
    <property type="nucleotide sequence ID" value="NZ_JBJUVG010000010.1"/>
</dbReference>
<dbReference type="InterPro" id="IPR010106">
    <property type="entry name" value="RpnA"/>
</dbReference>
<gene>
    <name evidence="1" type="ORF">ACKQTC_07325</name>
</gene>
<organism evidence="1 2">
    <name type="scientific">Peptococcus simiae</name>
    <dbReference type="NCBI Taxonomy" id="1643805"/>
    <lineage>
        <taxon>Bacteria</taxon>
        <taxon>Bacillati</taxon>
        <taxon>Bacillota</taxon>
        <taxon>Clostridia</taxon>
        <taxon>Eubacteriales</taxon>
        <taxon>Peptococcaceae</taxon>
        <taxon>Peptococcus</taxon>
    </lineage>
</organism>
<reference evidence="1 2" key="1">
    <citation type="journal article" date="2016" name="Int. J. Syst. Evol. Microbiol.">
        <title>Peptococcus simiae sp. nov., isolated from rhesus macaque faeces and emended description of the genus Peptococcus.</title>
        <authorList>
            <person name="Shkoporov A.N."/>
            <person name="Efimov B.A."/>
            <person name="Kondova I."/>
            <person name="Ouwerling B."/>
            <person name="Chaplin A.V."/>
            <person name="Shcherbakova V.A."/>
            <person name="Langermans J.A.M."/>
        </authorList>
    </citation>
    <scope>NUCLEOTIDE SEQUENCE [LARGE SCALE GENOMIC DNA]</scope>
    <source>
        <strain evidence="1 2">M108</strain>
    </source>
</reference>
<protein>
    <submittedName>
        <fullName evidence="1">Rpn family recombination-promoting nuclease/putative transposase</fullName>
    </submittedName>
</protein>
<sequence>MFEEKFFALTNDGMFHYVMQESQYALKMLTASLLSKQPDEITSVEVKNPYDYGKCAGSKDIILDVKAVVNKDTVVNIEVQVKAFKYWRYRSLYYAARMAAETDPNRDYGSLPIIRQFSILNYTFDRENPDFFSTYELRNVESEKSFTDRFQISIMDLTQNRLATWDDAIYGRTLWADLFKANSWEKLESLALKSEVAKEVVEIMYKAVKDDETARFLTDRELARKERISIREEGRMEGIAQGMKKGMEKGVDQGKKQLALRLINNGVDLALVKQTLGSDLPDDEFIESLRNN</sequence>
<accession>A0ABW9H2C6</accession>
<proteinExistence type="predicted"/>
<dbReference type="NCBIfam" id="TIGR01784">
    <property type="entry name" value="T_den_put_tspse"/>
    <property type="match status" value="1"/>
</dbReference>
<dbReference type="Proteomes" id="UP001631949">
    <property type="component" value="Unassembled WGS sequence"/>
</dbReference>
<dbReference type="PANTHER" id="PTHR41317">
    <property type="entry name" value="PD-(D_E)XK NUCLEASE FAMILY TRANSPOSASE"/>
    <property type="match status" value="1"/>
</dbReference>